<organism evidence="2 3">
    <name type="scientific">Sulfobacillus acidophilus</name>
    <dbReference type="NCBI Taxonomy" id="53633"/>
    <lineage>
        <taxon>Bacteria</taxon>
        <taxon>Bacillati</taxon>
        <taxon>Bacillota</taxon>
        <taxon>Clostridia</taxon>
        <taxon>Eubacteriales</taxon>
        <taxon>Clostridiales Family XVII. Incertae Sedis</taxon>
        <taxon>Sulfobacillus</taxon>
    </lineage>
</organism>
<accession>A0A2T2WPP6</accession>
<comment type="caution">
    <text evidence="2">The sequence shown here is derived from an EMBL/GenBank/DDBJ whole genome shotgun (WGS) entry which is preliminary data.</text>
</comment>
<gene>
    <name evidence="2" type="ORF">C7B45_00385</name>
</gene>
<dbReference type="EMBL" id="PXYV01000001">
    <property type="protein sequence ID" value="PSR24194.1"/>
    <property type="molecule type" value="Genomic_DNA"/>
</dbReference>
<proteinExistence type="predicted"/>
<dbReference type="Proteomes" id="UP000241848">
    <property type="component" value="Unassembled WGS sequence"/>
</dbReference>
<protein>
    <recommendedName>
        <fullName evidence="4">Succinate dehydrogenase</fullName>
    </recommendedName>
</protein>
<reference evidence="2 3" key="1">
    <citation type="journal article" date="2014" name="BMC Genomics">
        <title>Comparison of environmental and isolate Sulfobacillus genomes reveals diverse carbon, sulfur, nitrogen, and hydrogen metabolisms.</title>
        <authorList>
            <person name="Justice N.B."/>
            <person name="Norman A."/>
            <person name="Brown C.T."/>
            <person name="Singh A."/>
            <person name="Thomas B.C."/>
            <person name="Banfield J.F."/>
        </authorList>
    </citation>
    <scope>NUCLEOTIDE SEQUENCE [LARGE SCALE GENOMIC DNA]</scope>
    <source>
        <strain evidence="2">AMDSBA3</strain>
    </source>
</reference>
<feature type="transmembrane region" description="Helical" evidence="1">
    <location>
        <begin position="129"/>
        <end position="151"/>
    </location>
</feature>
<feature type="transmembrane region" description="Helical" evidence="1">
    <location>
        <begin position="63"/>
        <end position="81"/>
    </location>
</feature>
<sequence>MEPTARSDGHNAAKSKPYWVEPVITMVILGVWVLYSLWEVLFHNTGTYHNYVSPYFSPGVGDWFGWHVLDALYVAWVPLLFRFSCYYYRKEYYRGFFWDPPACYAVDKPRPRYSGETKWPLAFNNLHRYAWYLALIVLIFLWKDAVEAFFFKNGFGVGVGSLILLVNAILLTFYTFSCHAFRHMVGGKKDCYSCDGKPTTSYKLWNRVSQWNTLHGTWAWASLASVWAADLYIRLLIMGVIHDVRLF</sequence>
<evidence type="ECO:0008006" key="4">
    <source>
        <dbReference type="Google" id="ProtNLM"/>
    </source>
</evidence>
<keyword evidence="1" id="KW-1133">Transmembrane helix</keyword>
<keyword evidence="1" id="KW-0472">Membrane</keyword>
<dbReference type="AlphaFoldDB" id="A0A2T2WPP6"/>
<feature type="transmembrane region" description="Helical" evidence="1">
    <location>
        <begin position="157"/>
        <end position="176"/>
    </location>
</feature>
<keyword evidence="1" id="KW-0812">Transmembrane</keyword>
<feature type="transmembrane region" description="Helical" evidence="1">
    <location>
        <begin position="23"/>
        <end position="43"/>
    </location>
</feature>
<name>A0A2T2WPP6_9FIRM</name>
<evidence type="ECO:0000313" key="3">
    <source>
        <dbReference type="Proteomes" id="UP000241848"/>
    </source>
</evidence>
<evidence type="ECO:0000256" key="1">
    <source>
        <dbReference type="SAM" id="Phobius"/>
    </source>
</evidence>
<evidence type="ECO:0000313" key="2">
    <source>
        <dbReference type="EMBL" id="PSR24194.1"/>
    </source>
</evidence>